<gene>
    <name evidence="3" type="ORF">COHA_007367</name>
</gene>
<feature type="compositionally biased region" description="Low complexity" evidence="2">
    <location>
        <begin position="168"/>
        <end position="178"/>
    </location>
</feature>
<feature type="region of interest" description="Disordered" evidence="2">
    <location>
        <begin position="302"/>
        <end position="338"/>
    </location>
</feature>
<feature type="region of interest" description="Disordered" evidence="2">
    <location>
        <begin position="162"/>
        <end position="195"/>
    </location>
</feature>
<feature type="compositionally biased region" description="Low complexity" evidence="2">
    <location>
        <begin position="260"/>
        <end position="278"/>
    </location>
</feature>
<feature type="compositionally biased region" description="Low complexity" evidence="2">
    <location>
        <begin position="529"/>
        <end position="541"/>
    </location>
</feature>
<evidence type="ECO:0000256" key="2">
    <source>
        <dbReference type="SAM" id="MobiDB-lite"/>
    </source>
</evidence>
<reference evidence="3" key="1">
    <citation type="submission" date="2020-11" db="EMBL/GenBank/DDBJ databases">
        <title>Chlorella ohadii genome sequencing and assembly.</title>
        <authorList>
            <person name="Murik O."/>
            <person name="Treves H."/>
            <person name="Kedem I."/>
            <person name="Shotland Y."/>
            <person name="Kaplan A."/>
        </authorList>
    </citation>
    <scope>NUCLEOTIDE SEQUENCE</scope>
    <source>
        <strain evidence="3">1</strain>
    </source>
</reference>
<dbReference type="PANTHER" id="PTHR36897">
    <property type="entry name" value="OS10G0351100-LIKE PROTEIN"/>
    <property type="match status" value="1"/>
</dbReference>
<keyword evidence="1" id="KW-0175">Coiled coil</keyword>
<dbReference type="AlphaFoldDB" id="A0AAD5H4B7"/>
<sequence>MDVDAAGQAGHLRLERRFANLAFCSWRLSSTLVQAQGSVALPAPVVPPQAADTDYVTARHAALLNGLTQQPRGCYLFLEGQQGAAALQLCAVELAEAGKAPQLHHLAGVAAPPPNAPAGGLAGGALPPSVVEVSDLPPHGVLINPATGGVLLALQPSSGGAAEDEAAAQRAAAEAAGSSGAGQAGGDGDDAEDDMSPRTLQAAVARLAAFTSEEPVGPLPHQQYADLYREAGADGVGAMGSEPTCSLYTFALAPAGDGSAQAAVQPGQGEQAGQPGGQPLLRLVHTLSCQPHKLLTCHLEQPAGGAQEPPTPDTHLQGGAGGEGAAGAANASSSGSRCGNGSHASPRLLLGLTDDVDCAVVAIGCTSPEAAAAASGGGSGAAGPEEAAAGFVIQHVASVPALSYVAAGKVQRKFLLLAPPGGDIAAALVEASKYCYVYRTTAPRQEYGEHQVVDMELPDSGGRGVLGAVLAGSRAGACRLLAAGAGAAGSTEDLVTFEEVQQIARLRGLEISLKTLGPAYRIVCRDAAEPSSSSNGSSSGGSRRRRSSAEIAAEEAAAGVGGPGRVLAVTSGFLVPPLRLMHCDTLQVFTRGLRGEEGARARGGVLGLGLLMGAATFAFGRAAGCTKAEILAINDDDAWHERLVSYYSRFGFRPVRVVRGDSLADLPHMLVWGGAGTRMDADVEAMLRRPAMEDQKPDGQGGPLDQATLLQVIATGTQAQNQTMLAVQVMVETMKPLIDNLQEERHEQRAITQQLIAETQQTRAELQQSRAVQQKLLEALQAREAPPLPAPSQADNSQDAGAHVPAPAASGGALHAPAAAPAAAAAAGGPAADKGAAAVVLAGEGIVKYRLRKHTFSHYVGGRLYEEPRLHLGTLRRLTPELMAVEEVQHKAGKISRDVLKRAGIPLEEWPVMLNERGDRAWMTVRKARKIANI</sequence>
<comment type="caution">
    <text evidence="3">The sequence shown here is derived from an EMBL/GenBank/DDBJ whole genome shotgun (WGS) entry which is preliminary data.</text>
</comment>
<feature type="region of interest" description="Disordered" evidence="2">
    <location>
        <begin position="528"/>
        <end position="548"/>
    </location>
</feature>
<dbReference type="PANTHER" id="PTHR36897:SF2">
    <property type="entry name" value="OS10G0350800 PROTEIN"/>
    <property type="match status" value="1"/>
</dbReference>
<feature type="region of interest" description="Disordered" evidence="2">
    <location>
        <begin position="259"/>
        <end position="278"/>
    </location>
</feature>
<evidence type="ECO:0000313" key="3">
    <source>
        <dbReference type="EMBL" id="KAI7838867.1"/>
    </source>
</evidence>
<protein>
    <submittedName>
        <fullName evidence="3">Uncharacterized protein</fullName>
    </submittedName>
</protein>
<keyword evidence="4" id="KW-1185">Reference proteome</keyword>
<feature type="coiled-coil region" evidence="1">
    <location>
        <begin position="738"/>
        <end position="783"/>
    </location>
</feature>
<accession>A0AAD5H4B7</accession>
<feature type="compositionally biased region" description="Low complexity" evidence="2">
    <location>
        <begin position="326"/>
        <end position="338"/>
    </location>
</feature>
<dbReference type="Proteomes" id="UP001205105">
    <property type="component" value="Unassembled WGS sequence"/>
</dbReference>
<organism evidence="3 4">
    <name type="scientific">Chlorella ohadii</name>
    <dbReference type="NCBI Taxonomy" id="2649997"/>
    <lineage>
        <taxon>Eukaryota</taxon>
        <taxon>Viridiplantae</taxon>
        <taxon>Chlorophyta</taxon>
        <taxon>core chlorophytes</taxon>
        <taxon>Trebouxiophyceae</taxon>
        <taxon>Chlorellales</taxon>
        <taxon>Chlorellaceae</taxon>
        <taxon>Chlorella clade</taxon>
        <taxon>Chlorella</taxon>
    </lineage>
</organism>
<dbReference type="EMBL" id="JADXDR010000116">
    <property type="protein sequence ID" value="KAI7838867.1"/>
    <property type="molecule type" value="Genomic_DNA"/>
</dbReference>
<name>A0AAD5H4B7_9CHLO</name>
<evidence type="ECO:0000256" key="1">
    <source>
        <dbReference type="SAM" id="Coils"/>
    </source>
</evidence>
<proteinExistence type="predicted"/>
<evidence type="ECO:0000313" key="4">
    <source>
        <dbReference type="Proteomes" id="UP001205105"/>
    </source>
</evidence>
<feature type="region of interest" description="Disordered" evidence="2">
    <location>
        <begin position="786"/>
        <end position="813"/>
    </location>
</feature>